<organism evidence="10 11">
    <name type="scientific">Legionella maceachernii</name>
    <dbReference type="NCBI Taxonomy" id="466"/>
    <lineage>
        <taxon>Bacteria</taxon>
        <taxon>Pseudomonadati</taxon>
        <taxon>Pseudomonadota</taxon>
        <taxon>Gammaproteobacteria</taxon>
        <taxon>Legionellales</taxon>
        <taxon>Legionellaceae</taxon>
        <taxon>Legionella</taxon>
    </lineage>
</organism>
<protein>
    <recommendedName>
        <fullName evidence="8">Bcr/CflA family efflux transporter</fullName>
    </recommendedName>
</protein>
<keyword evidence="5 8" id="KW-0812">Transmembrane</keyword>
<dbReference type="InterPro" id="IPR011701">
    <property type="entry name" value="MFS"/>
</dbReference>
<dbReference type="PANTHER" id="PTHR23502">
    <property type="entry name" value="MAJOR FACILITATOR SUPERFAMILY"/>
    <property type="match status" value="1"/>
</dbReference>
<keyword evidence="3 8" id="KW-0813">Transport</keyword>
<comment type="similarity">
    <text evidence="2 8">Belongs to the major facilitator superfamily. Bcr/CmlA family.</text>
</comment>
<dbReference type="Gene3D" id="1.20.1720.10">
    <property type="entry name" value="Multidrug resistance protein D"/>
    <property type="match status" value="1"/>
</dbReference>
<dbReference type="AlphaFoldDB" id="A0A0W0WBE1"/>
<feature type="transmembrane region" description="Helical" evidence="8">
    <location>
        <begin position="304"/>
        <end position="328"/>
    </location>
</feature>
<evidence type="ECO:0000313" key="11">
    <source>
        <dbReference type="Proteomes" id="UP000054908"/>
    </source>
</evidence>
<evidence type="ECO:0000259" key="9">
    <source>
        <dbReference type="PROSITE" id="PS50850"/>
    </source>
</evidence>
<dbReference type="STRING" id="466.Lmac_0799"/>
<keyword evidence="8" id="KW-0997">Cell inner membrane</keyword>
<dbReference type="InterPro" id="IPR020846">
    <property type="entry name" value="MFS_dom"/>
</dbReference>
<evidence type="ECO:0000256" key="3">
    <source>
        <dbReference type="ARBA" id="ARBA00022448"/>
    </source>
</evidence>
<evidence type="ECO:0000256" key="5">
    <source>
        <dbReference type="ARBA" id="ARBA00022692"/>
    </source>
</evidence>
<feature type="domain" description="Major facilitator superfamily (MFS) profile" evidence="9">
    <location>
        <begin position="3"/>
        <end position="390"/>
    </location>
</feature>
<feature type="transmembrane region" description="Helical" evidence="8">
    <location>
        <begin position="340"/>
        <end position="361"/>
    </location>
</feature>
<feature type="transmembrane region" description="Helical" evidence="8">
    <location>
        <begin position="130"/>
        <end position="153"/>
    </location>
</feature>
<dbReference type="Proteomes" id="UP000054908">
    <property type="component" value="Unassembled WGS sequence"/>
</dbReference>
<evidence type="ECO:0000256" key="7">
    <source>
        <dbReference type="ARBA" id="ARBA00023136"/>
    </source>
</evidence>
<comment type="caution">
    <text evidence="10">The sequence shown here is derived from an EMBL/GenBank/DDBJ whole genome shotgun (WGS) entry which is preliminary data.</text>
</comment>
<feature type="transmembrane region" description="Helical" evidence="8">
    <location>
        <begin position="159"/>
        <end position="180"/>
    </location>
</feature>
<evidence type="ECO:0000256" key="6">
    <source>
        <dbReference type="ARBA" id="ARBA00022989"/>
    </source>
</evidence>
<keyword evidence="7 8" id="KW-0472">Membrane</keyword>
<name>A0A0W0WBE1_9GAMM</name>
<evidence type="ECO:0000256" key="4">
    <source>
        <dbReference type="ARBA" id="ARBA00022475"/>
    </source>
</evidence>
<dbReference type="OrthoDB" id="9814303at2"/>
<dbReference type="CDD" id="cd17320">
    <property type="entry name" value="MFS_MdfA_MDR_like"/>
    <property type="match status" value="1"/>
</dbReference>
<reference evidence="10 11" key="1">
    <citation type="submission" date="2015-11" db="EMBL/GenBank/DDBJ databases">
        <title>Genomic analysis of 38 Legionella species identifies large and diverse effector repertoires.</title>
        <authorList>
            <person name="Burstein D."/>
            <person name="Amaro F."/>
            <person name="Zusman T."/>
            <person name="Lifshitz Z."/>
            <person name="Cohen O."/>
            <person name="Gilbert J.A."/>
            <person name="Pupko T."/>
            <person name="Shuman H.A."/>
            <person name="Segal G."/>
        </authorList>
    </citation>
    <scope>NUCLEOTIDE SEQUENCE [LARGE SCALE GENOMIC DNA]</scope>
    <source>
        <strain evidence="10 11">PX-1-G2-E2</strain>
    </source>
</reference>
<keyword evidence="11" id="KW-1185">Reference proteome</keyword>
<dbReference type="InterPro" id="IPR004812">
    <property type="entry name" value="Efflux_drug-R_Bcr/CmlA"/>
</dbReference>
<dbReference type="GO" id="GO:0005886">
    <property type="term" value="C:plasma membrane"/>
    <property type="evidence" value="ECO:0007669"/>
    <property type="project" value="UniProtKB-SubCell"/>
</dbReference>
<feature type="transmembrane region" description="Helical" evidence="8">
    <location>
        <begin position="7"/>
        <end position="28"/>
    </location>
</feature>
<comment type="subcellular location">
    <subcellularLocation>
        <location evidence="8">Cell inner membrane</location>
        <topology evidence="8">Multi-pass membrane protein</topology>
    </subcellularLocation>
    <subcellularLocation>
        <location evidence="1">Cell membrane</location>
        <topology evidence="1">Multi-pass membrane protein</topology>
    </subcellularLocation>
</comment>
<accession>A0A0W0WBE1</accession>
<dbReference type="NCBIfam" id="TIGR00710">
    <property type="entry name" value="efflux_Bcr_CflA"/>
    <property type="match status" value="1"/>
</dbReference>
<feature type="transmembrane region" description="Helical" evidence="8">
    <location>
        <begin position="367"/>
        <end position="387"/>
    </location>
</feature>
<dbReference type="InterPro" id="IPR036259">
    <property type="entry name" value="MFS_trans_sf"/>
</dbReference>
<dbReference type="Pfam" id="PF07690">
    <property type="entry name" value="MFS_1"/>
    <property type="match status" value="1"/>
</dbReference>
<evidence type="ECO:0000256" key="8">
    <source>
        <dbReference type="RuleBase" id="RU365088"/>
    </source>
</evidence>
<feature type="transmembrane region" description="Helical" evidence="8">
    <location>
        <begin position="40"/>
        <end position="60"/>
    </location>
</feature>
<feature type="transmembrane region" description="Helical" evidence="8">
    <location>
        <begin position="276"/>
        <end position="298"/>
    </location>
</feature>
<sequence length="390" mass="43344">MPNTTPFWYLGILSAFSLLTFDLYQPALPTITTYFNTTQALGQLTLSLFFLIFGLSQLVWGPLIDHFGRRHTLQASLLIFFLATLGCIFSKNIEMLIIARIVQGFAVCCANVVAFSSSRDQDDSTDRARVISYISMIVSVSPIFAPLIGSVIFTQYGWQATFVLMALLSVFLLISAKFTLKESPHWQPSQESFLFRTSLASYKKILSHRRLWIGIFIITASYSCVMIVIVTASYLIIENLNYSPFTFAVAFGINGSMLIVGNYMGIKLREKKSLPWNIHLGSLLMISGSFIMLILFNIEGLSLITLVPVLIICLGISITNPPTFSLALSDYHQEAATATAIINTIRMTVAAIIAGILGSVIIYRPQILAISLLICSIVCWFLSLFIFEKN</sequence>
<dbReference type="GO" id="GO:0042910">
    <property type="term" value="F:xenobiotic transmembrane transporter activity"/>
    <property type="evidence" value="ECO:0007669"/>
    <property type="project" value="InterPro"/>
</dbReference>
<dbReference type="PROSITE" id="PS50850">
    <property type="entry name" value="MFS"/>
    <property type="match status" value="1"/>
</dbReference>
<evidence type="ECO:0000256" key="1">
    <source>
        <dbReference type="ARBA" id="ARBA00004651"/>
    </source>
</evidence>
<feature type="transmembrane region" description="Helical" evidence="8">
    <location>
        <begin position="211"/>
        <end position="236"/>
    </location>
</feature>
<feature type="transmembrane region" description="Helical" evidence="8">
    <location>
        <begin position="72"/>
        <end position="91"/>
    </location>
</feature>
<dbReference type="GO" id="GO:1990961">
    <property type="term" value="P:xenobiotic detoxification by transmembrane export across the plasma membrane"/>
    <property type="evidence" value="ECO:0007669"/>
    <property type="project" value="InterPro"/>
</dbReference>
<keyword evidence="4" id="KW-1003">Cell membrane</keyword>
<evidence type="ECO:0000313" key="10">
    <source>
        <dbReference type="EMBL" id="KTD29624.1"/>
    </source>
</evidence>
<keyword evidence="6 8" id="KW-1133">Transmembrane helix</keyword>
<feature type="transmembrane region" description="Helical" evidence="8">
    <location>
        <begin position="242"/>
        <end position="264"/>
    </location>
</feature>
<feature type="transmembrane region" description="Helical" evidence="8">
    <location>
        <begin position="97"/>
        <end position="118"/>
    </location>
</feature>
<gene>
    <name evidence="10" type="ORF">Lmac_0799</name>
</gene>
<dbReference type="EMBL" id="LNYL01000022">
    <property type="protein sequence ID" value="KTD29624.1"/>
    <property type="molecule type" value="Genomic_DNA"/>
</dbReference>
<dbReference type="RefSeq" id="WP_058451616.1">
    <property type="nucleotide sequence ID" value="NZ_CAAAIB010000015.1"/>
</dbReference>
<dbReference type="PATRIC" id="fig|466.6.peg.855"/>
<proteinExistence type="inferred from homology"/>
<dbReference type="PANTHER" id="PTHR23502:SF132">
    <property type="entry name" value="POLYAMINE TRANSPORTER 2-RELATED"/>
    <property type="match status" value="1"/>
</dbReference>
<evidence type="ECO:0000256" key="2">
    <source>
        <dbReference type="ARBA" id="ARBA00006236"/>
    </source>
</evidence>
<dbReference type="SUPFAM" id="SSF103473">
    <property type="entry name" value="MFS general substrate transporter"/>
    <property type="match status" value="1"/>
</dbReference>